<evidence type="ECO:0000313" key="1">
    <source>
        <dbReference type="EMBL" id="CAD7287714.1"/>
    </source>
</evidence>
<protein>
    <recommendedName>
        <fullName evidence="3">Histidine phosphatase family protein</fullName>
    </recommendedName>
</protein>
<dbReference type="Gene3D" id="3.40.50.1240">
    <property type="entry name" value="Phosphoglycerate mutase-like"/>
    <property type="match status" value="1"/>
</dbReference>
<comment type="caution">
    <text evidence="1">The sequence shown here is derived from an EMBL/GenBank/DDBJ whole genome shotgun (WGS) entry which is preliminary data.</text>
</comment>
<sequence>MKNIYLMRHAKAQTIDKNGKKLSKQGISDVKIMADVLSLKKCNPSIIYTSDNICCKETAEQLILAMNLKKCEIKPINTLFDENMICVLKKCEILNILKKSKHDSIMIILKSSDIVGLCECLCEVAVQGILSGGVCSVWINNDNKTELKYYEYPKKYRKQLNH</sequence>
<gene>
    <name evidence="1" type="ORF">LMG7974_00594</name>
</gene>
<dbReference type="EMBL" id="CAJHOF010000004">
    <property type="protein sequence ID" value="CAD7287714.1"/>
    <property type="molecule type" value="Genomic_DNA"/>
</dbReference>
<accession>A0ABN7K6Y6</accession>
<proteinExistence type="predicted"/>
<name>A0ABN7K6Y6_9BACT</name>
<evidence type="ECO:0008006" key="3">
    <source>
        <dbReference type="Google" id="ProtNLM"/>
    </source>
</evidence>
<keyword evidence="2" id="KW-1185">Reference proteome</keyword>
<dbReference type="SUPFAM" id="SSF53254">
    <property type="entry name" value="Phosphoglycerate mutase-like"/>
    <property type="match status" value="1"/>
</dbReference>
<reference evidence="1 2" key="1">
    <citation type="submission" date="2020-11" db="EMBL/GenBank/DDBJ databases">
        <authorList>
            <person name="Peeters C."/>
        </authorList>
    </citation>
    <scope>NUCLEOTIDE SEQUENCE [LARGE SCALE GENOMIC DNA]</scope>
    <source>
        <strain evidence="1 2">LMG 7974</strain>
    </source>
</reference>
<dbReference type="RefSeq" id="WP_229932413.1">
    <property type="nucleotide sequence ID" value="NZ_CAJHOF010000004.1"/>
</dbReference>
<organism evidence="1 2">
    <name type="scientific">Campylobacter majalis</name>
    <dbReference type="NCBI Taxonomy" id="2790656"/>
    <lineage>
        <taxon>Bacteria</taxon>
        <taxon>Pseudomonadati</taxon>
        <taxon>Campylobacterota</taxon>
        <taxon>Epsilonproteobacteria</taxon>
        <taxon>Campylobacterales</taxon>
        <taxon>Campylobacteraceae</taxon>
        <taxon>Campylobacter</taxon>
    </lineage>
</organism>
<dbReference type="InterPro" id="IPR029033">
    <property type="entry name" value="His_PPase_superfam"/>
</dbReference>
<evidence type="ECO:0000313" key="2">
    <source>
        <dbReference type="Proteomes" id="UP000789803"/>
    </source>
</evidence>
<dbReference type="Proteomes" id="UP000789803">
    <property type="component" value="Unassembled WGS sequence"/>
</dbReference>